<gene>
    <name evidence="3" type="ORF">MNOR_LOCUS14055</name>
</gene>
<name>A0AAV2QPB9_MEGNR</name>
<keyword evidence="1" id="KW-0472">Membrane</keyword>
<protein>
    <submittedName>
        <fullName evidence="3">Uncharacterized protein</fullName>
    </submittedName>
</protein>
<evidence type="ECO:0000256" key="2">
    <source>
        <dbReference type="SAM" id="SignalP"/>
    </source>
</evidence>
<accession>A0AAV2QPB9</accession>
<dbReference type="EMBL" id="CAXKWB010008284">
    <property type="protein sequence ID" value="CAL4090565.1"/>
    <property type="molecule type" value="Genomic_DNA"/>
</dbReference>
<feature type="signal peptide" evidence="2">
    <location>
        <begin position="1"/>
        <end position="17"/>
    </location>
</feature>
<keyword evidence="1" id="KW-1133">Transmembrane helix</keyword>
<dbReference type="Proteomes" id="UP001497623">
    <property type="component" value="Unassembled WGS sequence"/>
</dbReference>
<evidence type="ECO:0000313" key="3">
    <source>
        <dbReference type="EMBL" id="CAL4090565.1"/>
    </source>
</evidence>
<feature type="transmembrane region" description="Helical" evidence="1">
    <location>
        <begin position="30"/>
        <end position="55"/>
    </location>
</feature>
<feature type="non-terminal residue" evidence="3">
    <location>
        <position position="1"/>
    </location>
</feature>
<evidence type="ECO:0000256" key="1">
    <source>
        <dbReference type="SAM" id="Phobius"/>
    </source>
</evidence>
<comment type="caution">
    <text evidence="3">The sequence shown here is derived from an EMBL/GenBank/DDBJ whole genome shotgun (WGS) entry which is preliminary data.</text>
</comment>
<dbReference type="AlphaFoldDB" id="A0AAV2QPB9"/>
<reference evidence="3 4" key="1">
    <citation type="submission" date="2024-05" db="EMBL/GenBank/DDBJ databases">
        <authorList>
            <person name="Wallberg A."/>
        </authorList>
    </citation>
    <scope>NUCLEOTIDE SEQUENCE [LARGE SCALE GENOMIC DNA]</scope>
</reference>
<evidence type="ECO:0000313" key="4">
    <source>
        <dbReference type="Proteomes" id="UP001497623"/>
    </source>
</evidence>
<keyword evidence="4" id="KW-1185">Reference proteome</keyword>
<feature type="chain" id="PRO_5043438750" evidence="2">
    <location>
        <begin position="18"/>
        <end position="256"/>
    </location>
</feature>
<sequence length="256" mass="28429">ALTALAAILALLSQSSTSPAAKSRQVYLDPVIFNIVCFISTMHLLILSLCLALVVSAPLIAPVDGSDGVETTATTTMPTVDYLDDEEEYEAPLPRIPMLLLTPIELNGLLSDMEYSYGEDVAFEDQGNQKGDDYQLWEDYDHQQDEEEGTEAVSRRKRQVTREAMNLALSHTDRNGKPRPVGRIHGRFDLNGIRNDRNNHHTQAGVGLGSVLYRSNNGRHSVGVGAYGTQGRGRYFGHRYRTKPQWGAGVGYRFRF</sequence>
<proteinExistence type="predicted"/>
<organism evidence="3 4">
    <name type="scientific">Meganyctiphanes norvegica</name>
    <name type="common">Northern krill</name>
    <name type="synonym">Thysanopoda norvegica</name>
    <dbReference type="NCBI Taxonomy" id="48144"/>
    <lineage>
        <taxon>Eukaryota</taxon>
        <taxon>Metazoa</taxon>
        <taxon>Ecdysozoa</taxon>
        <taxon>Arthropoda</taxon>
        <taxon>Crustacea</taxon>
        <taxon>Multicrustacea</taxon>
        <taxon>Malacostraca</taxon>
        <taxon>Eumalacostraca</taxon>
        <taxon>Eucarida</taxon>
        <taxon>Euphausiacea</taxon>
        <taxon>Euphausiidae</taxon>
        <taxon>Meganyctiphanes</taxon>
    </lineage>
</organism>
<keyword evidence="1" id="KW-0812">Transmembrane</keyword>
<keyword evidence="2" id="KW-0732">Signal</keyword>